<dbReference type="PROSITE" id="PS51384">
    <property type="entry name" value="FAD_FR"/>
    <property type="match status" value="1"/>
</dbReference>
<dbReference type="Gene3D" id="3.40.50.80">
    <property type="entry name" value="Nucleotide-binding domain of ferredoxin-NADP reductase (FNR) module"/>
    <property type="match status" value="1"/>
</dbReference>
<dbReference type="KEGG" id="bxe:Bxe_C0999"/>
<dbReference type="OrthoDB" id="544091at2"/>
<keyword evidence="5" id="KW-0408">Iron</keyword>
<dbReference type="PROSITE" id="PS51085">
    <property type="entry name" value="2FE2S_FER_2"/>
    <property type="match status" value="1"/>
</dbReference>
<dbReference type="InterPro" id="IPR017938">
    <property type="entry name" value="Riboflavin_synthase-like_b-brl"/>
</dbReference>
<keyword evidence="7" id="KW-0812">Transmembrane</keyword>
<dbReference type="PANTHER" id="PTHR47354">
    <property type="entry name" value="NADH OXIDOREDUCTASE HCR"/>
    <property type="match status" value="1"/>
</dbReference>
<dbReference type="InterPro" id="IPR012675">
    <property type="entry name" value="Beta-grasp_dom_sf"/>
</dbReference>
<keyword evidence="4 10" id="KW-0560">Oxidoreductase</keyword>
<dbReference type="PROSITE" id="PS00197">
    <property type="entry name" value="2FE2S_FER_1"/>
    <property type="match status" value="1"/>
</dbReference>
<keyword evidence="11" id="KW-1185">Reference proteome</keyword>
<reference evidence="10 11" key="1">
    <citation type="journal article" date="2006" name="Proc. Natl. Acad. Sci. U.S.A.">
        <title>Burkholderia xenovorans LB400 harbors a multi-replicon, 9.73-Mbp genome shaped for versatility.</title>
        <authorList>
            <person name="Chain P.S."/>
            <person name="Denef V.J."/>
            <person name="Konstantinidis K.T."/>
            <person name="Vergez L.M."/>
            <person name="Agullo L."/>
            <person name="Reyes V.L."/>
            <person name="Hauser L."/>
            <person name="Cordova M."/>
            <person name="Gomez L."/>
            <person name="Gonzalez M."/>
            <person name="Land M."/>
            <person name="Lao V."/>
            <person name="Larimer F."/>
            <person name="LiPuma J.J."/>
            <person name="Mahenthiralingam E."/>
            <person name="Malfatti S.A."/>
            <person name="Marx C.J."/>
            <person name="Parnell J.J."/>
            <person name="Ramette A."/>
            <person name="Richardson P."/>
            <person name="Seeger M."/>
            <person name="Smith D."/>
            <person name="Spilker T."/>
            <person name="Sul W.J."/>
            <person name="Tsoi T.V."/>
            <person name="Ulrich L.E."/>
            <person name="Zhulin I.B."/>
            <person name="Tiedje J.M."/>
        </authorList>
    </citation>
    <scope>NUCLEOTIDE SEQUENCE [LARGE SCALE GENOMIC DNA]</scope>
    <source>
        <strain evidence="10 11">LB400</strain>
    </source>
</reference>
<dbReference type="CDD" id="cd00207">
    <property type="entry name" value="fer2"/>
    <property type="match status" value="1"/>
</dbReference>
<gene>
    <name evidence="10" type="ORF">Bxe_C0999</name>
</gene>
<feature type="transmembrane region" description="Helical" evidence="7">
    <location>
        <begin position="108"/>
        <end position="126"/>
    </location>
</feature>
<evidence type="ECO:0000256" key="7">
    <source>
        <dbReference type="SAM" id="Phobius"/>
    </source>
</evidence>
<dbReference type="SUPFAM" id="SSF52343">
    <property type="entry name" value="Ferredoxin reductase-like, C-terminal NADP-linked domain"/>
    <property type="match status" value="1"/>
</dbReference>
<dbReference type="Gene3D" id="3.10.20.30">
    <property type="match status" value="1"/>
</dbReference>
<dbReference type="STRING" id="266265.Bxe_C0999"/>
<dbReference type="PRINTS" id="PR00409">
    <property type="entry name" value="PHDIOXRDTASE"/>
</dbReference>
<dbReference type="SUPFAM" id="SSF63380">
    <property type="entry name" value="Riboflavin synthase domain-like"/>
    <property type="match status" value="1"/>
</dbReference>
<dbReference type="PANTHER" id="PTHR47354:SF1">
    <property type="entry name" value="CARNITINE MONOOXYGENASE REDUCTASE SUBUNIT"/>
    <property type="match status" value="1"/>
</dbReference>
<dbReference type="KEGG" id="bxb:DR64_7452"/>
<keyword evidence="7" id="KW-1133">Transmembrane helix</keyword>
<dbReference type="InterPro" id="IPR050415">
    <property type="entry name" value="MRET"/>
</dbReference>
<evidence type="ECO:0000256" key="3">
    <source>
        <dbReference type="ARBA" id="ARBA00022723"/>
    </source>
</evidence>
<feature type="domain" description="2Fe-2S ferredoxin-type" evidence="8">
    <location>
        <begin position="233"/>
        <end position="318"/>
    </location>
</feature>
<dbReference type="GO" id="GO:0046872">
    <property type="term" value="F:metal ion binding"/>
    <property type="evidence" value="ECO:0007669"/>
    <property type="project" value="UniProtKB-KW"/>
</dbReference>
<dbReference type="InterPro" id="IPR006058">
    <property type="entry name" value="2Fe2S_fd_BS"/>
</dbReference>
<sequence>MQMFKVVVNRVDELAAGIRSYELVAEPHATLPPFEAGSHIDVITPAGHTRQYSLCNDEQERHRYVIAVKREPQSRGGSASMHDTLTAGTTLTIGYPRNNFELDAHEPAVILLAAGIGITPLLAMAFRLGTQGRTFALHYFVRGDEHIAFRDILLSPRFSRWVELHRGLDAAATRATLAKILAAPPAGAGVYLCGPLPFIEAGQQCMAGKSGCNLHVEYFAAPPQAPHDGDQPFEVILARTGRTLVVPPGKSIVDTLADAGIHADVSCEQGVCGTCITPVLGGVPDHRDVYLTDEEKASGKCMMICVSRARGARLELDL</sequence>
<name>Q13GB7_PARXL</name>
<keyword evidence="2" id="KW-0001">2Fe-2S</keyword>
<evidence type="ECO:0000256" key="1">
    <source>
        <dbReference type="ARBA" id="ARBA00022630"/>
    </source>
</evidence>
<dbReference type="eggNOG" id="COG1018">
    <property type="taxonomic scope" value="Bacteria"/>
</dbReference>
<dbReference type="SUPFAM" id="SSF54292">
    <property type="entry name" value="2Fe-2S ferredoxin-like"/>
    <property type="match status" value="1"/>
</dbReference>
<dbReference type="GO" id="GO:0051537">
    <property type="term" value="F:2 iron, 2 sulfur cluster binding"/>
    <property type="evidence" value="ECO:0007669"/>
    <property type="project" value="UniProtKB-KW"/>
</dbReference>
<keyword evidence="7" id="KW-0472">Membrane</keyword>
<evidence type="ECO:0000259" key="8">
    <source>
        <dbReference type="PROSITE" id="PS51085"/>
    </source>
</evidence>
<evidence type="ECO:0000313" key="11">
    <source>
        <dbReference type="Proteomes" id="UP000001817"/>
    </source>
</evidence>
<protein>
    <submittedName>
        <fullName evidence="10">Vanillate demethylase subunit B</fullName>
        <ecNumber evidence="10">1.14.13.82</ecNumber>
    </submittedName>
</protein>
<dbReference type="GO" id="GO:0018489">
    <property type="term" value="F:vanillate monooxygenase activity"/>
    <property type="evidence" value="ECO:0007669"/>
    <property type="project" value="UniProtKB-EC"/>
</dbReference>
<dbReference type="EMBL" id="CP000272">
    <property type="protein sequence ID" value="ABE36872.1"/>
    <property type="molecule type" value="Genomic_DNA"/>
</dbReference>
<proteinExistence type="predicted"/>
<evidence type="ECO:0000256" key="2">
    <source>
        <dbReference type="ARBA" id="ARBA00022714"/>
    </source>
</evidence>
<dbReference type="CDD" id="cd06185">
    <property type="entry name" value="PDR_like"/>
    <property type="match status" value="1"/>
</dbReference>
<feature type="domain" description="FAD-binding FR-type" evidence="9">
    <location>
        <begin position="1"/>
        <end position="103"/>
    </location>
</feature>
<accession>Q13GB7</accession>
<dbReference type="InterPro" id="IPR001041">
    <property type="entry name" value="2Fe-2S_ferredoxin-type"/>
</dbReference>
<dbReference type="Gene3D" id="2.40.30.10">
    <property type="entry name" value="Translation factors"/>
    <property type="match status" value="1"/>
</dbReference>
<keyword evidence="6" id="KW-0411">Iron-sulfur</keyword>
<evidence type="ECO:0000259" key="9">
    <source>
        <dbReference type="PROSITE" id="PS51384"/>
    </source>
</evidence>
<evidence type="ECO:0000256" key="4">
    <source>
        <dbReference type="ARBA" id="ARBA00023002"/>
    </source>
</evidence>
<dbReference type="InterPro" id="IPR039261">
    <property type="entry name" value="FNR_nucleotide-bd"/>
</dbReference>
<evidence type="ECO:0000256" key="5">
    <source>
        <dbReference type="ARBA" id="ARBA00023004"/>
    </source>
</evidence>
<evidence type="ECO:0000256" key="6">
    <source>
        <dbReference type="ARBA" id="ARBA00023014"/>
    </source>
</evidence>
<dbReference type="InterPro" id="IPR017927">
    <property type="entry name" value="FAD-bd_FR_type"/>
</dbReference>
<dbReference type="Proteomes" id="UP000001817">
    <property type="component" value="Chromosome 3"/>
</dbReference>
<dbReference type="EC" id="1.14.13.82" evidence="10"/>
<dbReference type="InterPro" id="IPR036010">
    <property type="entry name" value="2Fe-2S_ferredoxin-like_sf"/>
</dbReference>
<keyword evidence="3" id="KW-0479">Metal-binding</keyword>
<organism evidence="10 11">
    <name type="scientific">Paraburkholderia xenovorans (strain LB400)</name>
    <dbReference type="NCBI Taxonomy" id="266265"/>
    <lineage>
        <taxon>Bacteria</taxon>
        <taxon>Pseudomonadati</taxon>
        <taxon>Pseudomonadota</taxon>
        <taxon>Betaproteobacteria</taxon>
        <taxon>Burkholderiales</taxon>
        <taxon>Burkholderiaceae</taxon>
        <taxon>Paraburkholderia</taxon>
    </lineage>
</organism>
<evidence type="ECO:0000313" key="10">
    <source>
        <dbReference type="EMBL" id="ABE36872.1"/>
    </source>
</evidence>
<dbReference type="Pfam" id="PF00111">
    <property type="entry name" value="Fer2"/>
    <property type="match status" value="1"/>
</dbReference>
<keyword evidence="1" id="KW-0285">Flavoprotein</keyword>
<dbReference type="AlphaFoldDB" id="Q13GB7"/>